<proteinExistence type="predicted"/>
<dbReference type="Pfam" id="PF12728">
    <property type="entry name" value="HTH_17"/>
    <property type="match status" value="1"/>
</dbReference>
<keyword evidence="2" id="KW-0238">DNA-binding</keyword>
<accession>A0ABX4TKB9</accession>
<sequence length="104" mass="11633">MSQTTERLLTPQQAAEFLAISTRQLRDLADAGYLAFVNIGLGRRPTRRYLPTDLAAFVEARRVAPGASKQRTAATGASKTFKLADFAAMRKELHRKRTTKARKR</sequence>
<feature type="domain" description="Helix-turn-helix" evidence="1">
    <location>
        <begin position="8"/>
        <end position="62"/>
    </location>
</feature>
<reference evidence="2 3" key="1">
    <citation type="journal article" date="2018" name="FEMS Microbiol. Ecol.">
        <title>Co-invading symbiotic mutualists of Medicago polymorpha retain high ancestral diversity and contain diverse accessory genomes.</title>
        <authorList>
            <person name="Porter S.S."/>
            <person name="Faber-Hammond J.J."/>
            <person name="Friesen M.L."/>
        </authorList>
    </citation>
    <scope>NUCLEOTIDE SEQUENCE [LARGE SCALE GENOMIC DNA]</scope>
    <source>
        <strain evidence="2 3">Str16</strain>
    </source>
</reference>
<protein>
    <submittedName>
        <fullName evidence="2">DNA-binding protein</fullName>
    </submittedName>
</protein>
<evidence type="ECO:0000313" key="2">
    <source>
        <dbReference type="EMBL" id="PLU02731.1"/>
    </source>
</evidence>
<dbReference type="InterPro" id="IPR041657">
    <property type="entry name" value="HTH_17"/>
</dbReference>
<evidence type="ECO:0000313" key="3">
    <source>
        <dbReference type="Proteomes" id="UP001190825"/>
    </source>
</evidence>
<gene>
    <name evidence="2" type="ORF">BMJ33_16240</name>
</gene>
<dbReference type="Proteomes" id="UP001190825">
    <property type="component" value="Unassembled WGS sequence"/>
</dbReference>
<dbReference type="GO" id="GO:0003677">
    <property type="term" value="F:DNA binding"/>
    <property type="evidence" value="ECO:0007669"/>
    <property type="project" value="UniProtKB-KW"/>
</dbReference>
<keyword evidence="3" id="KW-1185">Reference proteome</keyword>
<evidence type="ECO:0000259" key="1">
    <source>
        <dbReference type="Pfam" id="PF12728"/>
    </source>
</evidence>
<dbReference type="EMBL" id="NBUC01000076">
    <property type="protein sequence ID" value="PLU02731.1"/>
    <property type="molecule type" value="Genomic_DNA"/>
</dbReference>
<organism evidence="2 3">
    <name type="scientific">Sinorhizobium medicae</name>
    <dbReference type="NCBI Taxonomy" id="110321"/>
    <lineage>
        <taxon>Bacteria</taxon>
        <taxon>Pseudomonadati</taxon>
        <taxon>Pseudomonadota</taxon>
        <taxon>Alphaproteobacteria</taxon>
        <taxon>Hyphomicrobiales</taxon>
        <taxon>Rhizobiaceae</taxon>
        <taxon>Sinorhizobium/Ensifer group</taxon>
        <taxon>Sinorhizobium</taxon>
    </lineage>
</organism>
<dbReference type="RefSeq" id="WP_101778699.1">
    <property type="nucleotide sequence ID" value="NZ_NBUC01000076.1"/>
</dbReference>
<name>A0ABX4TKB9_9HYPH</name>
<comment type="caution">
    <text evidence="2">The sequence shown here is derived from an EMBL/GenBank/DDBJ whole genome shotgun (WGS) entry which is preliminary data.</text>
</comment>